<accession>A0A4Y7SZK4</accession>
<reference evidence="1 2" key="1">
    <citation type="journal article" date="2019" name="Nat. Ecol. Evol.">
        <title>Megaphylogeny resolves global patterns of mushroom evolution.</title>
        <authorList>
            <person name="Varga T."/>
            <person name="Krizsan K."/>
            <person name="Foldi C."/>
            <person name="Dima B."/>
            <person name="Sanchez-Garcia M."/>
            <person name="Sanchez-Ramirez S."/>
            <person name="Szollosi G.J."/>
            <person name="Szarkandi J.G."/>
            <person name="Papp V."/>
            <person name="Albert L."/>
            <person name="Andreopoulos W."/>
            <person name="Angelini C."/>
            <person name="Antonin V."/>
            <person name="Barry K.W."/>
            <person name="Bougher N.L."/>
            <person name="Buchanan P."/>
            <person name="Buyck B."/>
            <person name="Bense V."/>
            <person name="Catcheside P."/>
            <person name="Chovatia M."/>
            <person name="Cooper J."/>
            <person name="Damon W."/>
            <person name="Desjardin D."/>
            <person name="Finy P."/>
            <person name="Geml J."/>
            <person name="Haridas S."/>
            <person name="Hughes K."/>
            <person name="Justo A."/>
            <person name="Karasinski D."/>
            <person name="Kautmanova I."/>
            <person name="Kiss B."/>
            <person name="Kocsube S."/>
            <person name="Kotiranta H."/>
            <person name="LaButti K.M."/>
            <person name="Lechner B.E."/>
            <person name="Liimatainen K."/>
            <person name="Lipzen A."/>
            <person name="Lukacs Z."/>
            <person name="Mihaltcheva S."/>
            <person name="Morgado L.N."/>
            <person name="Niskanen T."/>
            <person name="Noordeloos M.E."/>
            <person name="Ohm R.A."/>
            <person name="Ortiz-Santana B."/>
            <person name="Ovrebo C."/>
            <person name="Racz N."/>
            <person name="Riley R."/>
            <person name="Savchenko A."/>
            <person name="Shiryaev A."/>
            <person name="Soop K."/>
            <person name="Spirin V."/>
            <person name="Szebenyi C."/>
            <person name="Tomsovsky M."/>
            <person name="Tulloss R.E."/>
            <person name="Uehling J."/>
            <person name="Grigoriev I.V."/>
            <person name="Vagvolgyi C."/>
            <person name="Papp T."/>
            <person name="Martin F.M."/>
            <person name="Miettinen O."/>
            <person name="Hibbett D.S."/>
            <person name="Nagy L.G."/>
        </authorList>
    </citation>
    <scope>NUCLEOTIDE SEQUENCE [LARGE SCALE GENOMIC DNA]</scope>
    <source>
        <strain evidence="1 2">FP101781</strain>
    </source>
</reference>
<comment type="caution">
    <text evidence="1">The sequence shown here is derived from an EMBL/GenBank/DDBJ whole genome shotgun (WGS) entry which is preliminary data.</text>
</comment>
<name>A0A4Y7SZK4_COPMI</name>
<evidence type="ECO:0000313" key="2">
    <source>
        <dbReference type="Proteomes" id="UP000298030"/>
    </source>
</evidence>
<evidence type="ECO:0000313" key="1">
    <source>
        <dbReference type="EMBL" id="TEB27272.1"/>
    </source>
</evidence>
<organism evidence="1 2">
    <name type="scientific">Coprinellus micaceus</name>
    <name type="common">Glistening ink-cap mushroom</name>
    <name type="synonym">Coprinus micaceus</name>
    <dbReference type="NCBI Taxonomy" id="71717"/>
    <lineage>
        <taxon>Eukaryota</taxon>
        <taxon>Fungi</taxon>
        <taxon>Dikarya</taxon>
        <taxon>Basidiomycota</taxon>
        <taxon>Agaricomycotina</taxon>
        <taxon>Agaricomycetes</taxon>
        <taxon>Agaricomycetidae</taxon>
        <taxon>Agaricales</taxon>
        <taxon>Agaricineae</taxon>
        <taxon>Psathyrellaceae</taxon>
        <taxon>Coprinellus</taxon>
    </lineage>
</organism>
<keyword evidence="2" id="KW-1185">Reference proteome</keyword>
<protein>
    <submittedName>
        <fullName evidence="1">Uncharacterized protein</fullName>
    </submittedName>
</protein>
<sequence>MTLANAVAANSKYSNISPIAQRRVKRLQQLLEAAKDHSDIRSVTELRALLCKDFELFDLLPVFLDLLDSSLIPTGLTIEALGQWKTALDSLVDLGTLFFSLSGATETYVEHAYKLLLERWKDAVDWMSFLITHTPRIDDREMGPGMTCVITVRSVLGQFCDSDLKDEIFFTTAHSRPHASHAVPSQ</sequence>
<dbReference type="AlphaFoldDB" id="A0A4Y7SZK4"/>
<gene>
    <name evidence="1" type="ORF">FA13DRAFT_947254</name>
</gene>
<proteinExistence type="predicted"/>
<dbReference type="EMBL" id="QPFP01000041">
    <property type="protein sequence ID" value="TEB27272.1"/>
    <property type="molecule type" value="Genomic_DNA"/>
</dbReference>
<dbReference type="Proteomes" id="UP000298030">
    <property type="component" value="Unassembled WGS sequence"/>
</dbReference>